<gene>
    <name evidence="1" type="ORF">FF36_05777</name>
</gene>
<protein>
    <submittedName>
        <fullName evidence="1">Uncharacterized protein</fullName>
    </submittedName>
</protein>
<dbReference type="EMBL" id="JYFN01000078">
    <property type="protein sequence ID" value="KJE19926.1"/>
    <property type="molecule type" value="Genomic_DNA"/>
</dbReference>
<reference evidence="1 2" key="2">
    <citation type="journal article" date="2016" name="Genome Announc.">
        <title>Permanent Draft Genome Sequences for Two Variants of Frankia sp. Strain CpI1, the First Frankia Strain Isolated from Root Nodules of Comptonia peregrina.</title>
        <authorList>
            <person name="Oshone R."/>
            <person name="Hurst S.G.IV."/>
            <person name="Abebe-Akele F."/>
            <person name="Simpson S."/>
            <person name="Morris K."/>
            <person name="Thomas W.K."/>
            <person name="Tisa L.S."/>
        </authorList>
    </citation>
    <scope>NUCLEOTIDE SEQUENCE [LARGE SCALE GENOMIC DNA]</scope>
    <source>
        <strain evidence="2">CpI1-S</strain>
    </source>
</reference>
<reference evidence="2" key="1">
    <citation type="submission" date="2015-02" db="EMBL/GenBank/DDBJ databases">
        <title>Draft Genome of Frankia sp. CpI1-S.</title>
        <authorList>
            <person name="Oshone R.T."/>
            <person name="Ngom M."/>
            <person name="Ghodhbane-Gtari F."/>
            <person name="Gtari M."/>
            <person name="Morris K."/>
            <person name="Thomas K."/>
            <person name="Sen A."/>
            <person name="Tisa L.S."/>
        </authorList>
    </citation>
    <scope>NUCLEOTIDE SEQUENCE [LARGE SCALE GENOMIC DNA]</scope>
    <source>
        <strain evidence="2">CpI1-S</strain>
    </source>
</reference>
<evidence type="ECO:0000313" key="1">
    <source>
        <dbReference type="EMBL" id="KJE19926.1"/>
    </source>
</evidence>
<sequence length="537" mass="56765">MNSPGRTHYGRLGTLADMGVDLGSDRSRLRIDRTAGAVLQAQRDISGWLDVRRGDDRFLRFGNHFRILDGVLGGMLAALAGRVVSLRELGDSGARYDGCRSVETMLTVVRRTFDWYRERYDQRLDERLGPILLAADELVRSCWSQPFAAMGRPAPTGPLAYVDPRFNAFAVTRSSVPASLRPPARTDAVDEAVRALLRELPIPAIALPEWATRQAWWLAPAAHETGHHVQRDLVPGLPDLTRAALDHAVRAASGGDAELAARWSGWQAELFADAFSAVMIADAAAWAVDELEHAAPARLAGLSPPGHPYPPPLVRRALLGELVRRVRGEHPAAHQPAPMAVSAPAAPAPPAGKPMGVLTAVADAEAWLAAGTDAAAPAAAELRRHLAVVPAAADALLALPIGATTLLAAAGNDPAWFDPGGRIASWTRALRSDPVSISPHARQSRPAARLAVQAGVAAHLAAAAGHLLAADGHLVAADGQLDALHRRLAALLRTCGEPGVLAAPPPPGDVAALAIRLTTWLLARGEALSVEAEMKVR</sequence>
<organism evidence="1 2">
    <name type="scientific">Frankia torreyi</name>
    <dbReference type="NCBI Taxonomy" id="1856"/>
    <lineage>
        <taxon>Bacteria</taxon>
        <taxon>Bacillati</taxon>
        <taxon>Actinomycetota</taxon>
        <taxon>Actinomycetes</taxon>
        <taxon>Frankiales</taxon>
        <taxon>Frankiaceae</taxon>
        <taxon>Frankia</taxon>
    </lineage>
</organism>
<keyword evidence="2" id="KW-1185">Reference proteome</keyword>
<dbReference type="PATRIC" id="fig|1502723.3.peg.6402"/>
<proteinExistence type="predicted"/>
<accession>A0A0D8B6X8</accession>
<comment type="caution">
    <text evidence="1">The sequence shown here is derived from an EMBL/GenBank/DDBJ whole genome shotgun (WGS) entry which is preliminary data.</text>
</comment>
<evidence type="ECO:0000313" key="2">
    <source>
        <dbReference type="Proteomes" id="UP000032545"/>
    </source>
</evidence>
<dbReference type="AlphaFoldDB" id="A0A0D8B6X8"/>
<name>A0A0D8B6X8_9ACTN</name>
<dbReference type="Proteomes" id="UP000032545">
    <property type="component" value="Unassembled WGS sequence"/>
</dbReference>